<evidence type="ECO:0000256" key="2">
    <source>
        <dbReference type="ARBA" id="ARBA00004202"/>
    </source>
</evidence>
<feature type="region of interest" description="Disordered" evidence="14">
    <location>
        <begin position="665"/>
        <end position="689"/>
    </location>
</feature>
<accession>A0A840IME1</accession>
<dbReference type="InterPro" id="IPR003439">
    <property type="entry name" value="ABC_transporter-like_ATP-bd"/>
</dbReference>
<dbReference type="GO" id="GO:0016887">
    <property type="term" value="F:ATP hydrolysis activity"/>
    <property type="evidence" value="ECO:0007669"/>
    <property type="project" value="InterPro"/>
</dbReference>
<dbReference type="PROSITE" id="PS50893">
    <property type="entry name" value="ABC_TRANSPORTER_2"/>
    <property type="match status" value="1"/>
</dbReference>
<feature type="domain" description="ABC transporter" evidence="15">
    <location>
        <begin position="350"/>
        <end position="600"/>
    </location>
</feature>
<keyword evidence="7 13" id="KW-0812">Transmembrane</keyword>
<dbReference type="InterPro" id="IPR027417">
    <property type="entry name" value="P-loop_NTPase"/>
</dbReference>
<evidence type="ECO:0000256" key="11">
    <source>
        <dbReference type="ARBA" id="ARBA00022989"/>
    </source>
</evidence>
<keyword evidence="18" id="KW-1185">Reference proteome</keyword>
<dbReference type="NCBIfam" id="TIGR01727">
    <property type="entry name" value="oligo_HPY"/>
    <property type="match status" value="1"/>
</dbReference>
<evidence type="ECO:0000256" key="10">
    <source>
        <dbReference type="ARBA" id="ARBA00022967"/>
    </source>
</evidence>
<gene>
    <name evidence="17" type="ORF">BDZ31_004749</name>
</gene>
<dbReference type="CDD" id="cd06261">
    <property type="entry name" value="TM_PBP2"/>
    <property type="match status" value="1"/>
</dbReference>
<dbReference type="GO" id="GO:0005524">
    <property type="term" value="F:ATP binding"/>
    <property type="evidence" value="ECO:0007669"/>
    <property type="project" value="UniProtKB-KW"/>
</dbReference>
<evidence type="ECO:0000256" key="1">
    <source>
        <dbReference type="ARBA" id="ARBA00004141"/>
    </source>
</evidence>
<dbReference type="InterPro" id="IPR013563">
    <property type="entry name" value="Oligopep_ABC_C"/>
</dbReference>
<evidence type="ECO:0000256" key="13">
    <source>
        <dbReference type="RuleBase" id="RU363032"/>
    </source>
</evidence>
<reference evidence="17 18" key="1">
    <citation type="submission" date="2020-08" db="EMBL/GenBank/DDBJ databases">
        <title>Genomic Encyclopedia of Archaeal and Bacterial Type Strains, Phase II (KMG-II): from individual species to whole genera.</title>
        <authorList>
            <person name="Goeker M."/>
        </authorList>
    </citation>
    <scope>NUCLEOTIDE SEQUENCE [LARGE SCALE GENOMIC DNA]</scope>
    <source>
        <strain evidence="17 18">DSM 23288</strain>
    </source>
</reference>
<dbReference type="AlphaFoldDB" id="A0A840IME1"/>
<dbReference type="PANTHER" id="PTHR43297">
    <property type="entry name" value="OLIGOPEPTIDE TRANSPORT ATP-BINDING PROTEIN APPD"/>
    <property type="match status" value="1"/>
</dbReference>
<evidence type="ECO:0000256" key="12">
    <source>
        <dbReference type="ARBA" id="ARBA00023136"/>
    </source>
</evidence>
<dbReference type="PROSITE" id="PS50928">
    <property type="entry name" value="ABC_TM1"/>
    <property type="match status" value="1"/>
</dbReference>
<dbReference type="GO" id="GO:0015833">
    <property type="term" value="P:peptide transport"/>
    <property type="evidence" value="ECO:0007669"/>
    <property type="project" value="InterPro"/>
</dbReference>
<organism evidence="17 18">
    <name type="scientific">Conexibacter arvalis</name>
    <dbReference type="NCBI Taxonomy" id="912552"/>
    <lineage>
        <taxon>Bacteria</taxon>
        <taxon>Bacillati</taxon>
        <taxon>Actinomycetota</taxon>
        <taxon>Thermoleophilia</taxon>
        <taxon>Solirubrobacterales</taxon>
        <taxon>Conexibacteraceae</taxon>
        <taxon>Conexibacter</taxon>
    </lineage>
</organism>
<dbReference type="InterPro" id="IPR035906">
    <property type="entry name" value="MetI-like_sf"/>
</dbReference>
<evidence type="ECO:0000256" key="4">
    <source>
        <dbReference type="ARBA" id="ARBA00022448"/>
    </source>
</evidence>
<dbReference type="GO" id="GO:0005886">
    <property type="term" value="C:plasma membrane"/>
    <property type="evidence" value="ECO:0007669"/>
    <property type="project" value="UniProtKB-SubCell"/>
</dbReference>
<dbReference type="Pfam" id="PF08352">
    <property type="entry name" value="oligo_HPY"/>
    <property type="match status" value="1"/>
</dbReference>
<comment type="similarity">
    <text evidence="13">Belongs to the binding-protein-dependent transport system permease family.</text>
</comment>
<dbReference type="EMBL" id="JACHNU010000011">
    <property type="protein sequence ID" value="MBB4665128.1"/>
    <property type="molecule type" value="Genomic_DNA"/>
</dbReference>
<dbReference type="InterPro" id="IPR050388">
    <property type="entry name" value="ABC_Ni/Peptide_Import"/>
</dbReference>
<dbReference type="SUPFAM" id="SSF52540">
    <property type="entry name" value="P-loop containing nucleoside triphosphate hydrolases"/>
    <property type="match status" value="1"/>
</dbReference>
<keyword evidence="9 17" id="KW-0067">ATP-binding</keyword>
<evidence type="ECO:0000256" key="9">
    <source>
        <dbReference type="ARBA" id="ARBA00022840"/>
    </source>
</evidence>
<dbReference type="SUPFAM" id="SSF161098">
    <property type="entry name" value="MetI-like"/>
    <property type="match status" value="1"/>
</dbReference>
<comment type="similarity">
    <text evidence="3">Belongs to the ABC transporter superfamily.</text>
</comment>
<evidence type="ECO:0000256" key="7">
    <source>
        <dbReference type="ARBA" id="ARBA00022692"/>
    </source>
</evidence>
<evidence type="ECO:0000313" key="18">
    <source>
        <dbReference type="Proteomes" id="UP000585272"/>
    </source>
</evidence>
<feature type="compositionally biased region" description="Pro residues" evidence="14">
    <location>
        <begin position="335"/>
        <end position="346"/>
    </location>
</feature>
<dbReference type="InterPro" id="IPR003593">
    <property type="entry name" value="AAA+_ATPase"/>
</dbReference>
<dbReference type="PROSITE" id="PS00211">
    <property type="entry name" value="ABC_TRANSPORTER_1"/>
    <property type="match status" value="1"/>
</dbReference>
<evidence type="ECO:0000259" key="15">
    <source>
        <dbReference type="PROSITE" id="PS50893"/>
    </source>
</evidence>
<feature type="transmembrane region" description="Helical" evidence="13">
    <location>
        <begin position="111"/>
        <end position="132"/>
    </location>
</feature>
<protein>
    <submittedName>
        <fullName evidence="17">Oligopeptide/dipeptide ABC transporter ATP-binding protein</fullName>
    </submittedName>
</protein>
<keyword evidence="5" id="KW-1003">Cell membrane</keyword>
<dbReference type="PANTHER" id="PTHR43297:SF14">
    <property type="entry name" value="ATPASE AAA-TYPE CORE DOMAIN-CONTAINING PROTEIN"/>
    <property type="match status" value="1"/>
</dbReference>
<dbReference type="Gene3D" id="3.40.50.300">
    <property type="entry name" value="P-loop containing nucleotide triphosphate hydrolases"/>
    <property type="match status" value="1"/>
</dbReference>
<evidence type="ECO:0000313" key="17">
    <source>
        <dbReference type="EMBL" id="MBB4665128.1"/>
    </source>
</evidence>
<proteinExistence type="inferred from homology"/>
<dbReference type="SMART" id="SM00382">
    <property type="entry name" value="AAA"/>
    <property type="match status" value="1"/>
</dbReference>
<dbReference type="Pfam" id="PF00005">
    <property type="entry name" value="ABC_tran"/>
    <property type="match status" value="1"/>
</dbReference>
<evidence type="ECO:0000256" key="5">
    <source>
        <dbReference type="ARBA" id="ARBA00022475"/>
    </source>
</evidence>
<evidence type="ECO:0000259" key="16">
    <source>
        <dbReference type="PROSITE" id="PS50928"/>
    </source>
</evidence>
<comment type="subcellular location">
    <subcellularLocation>
        <location evidence="13">Cell membrane</location>
        <topology evidence="13">Multi-pass membrane protein</topology>
    </subcellularLocation>
    <subcellularLocation>
        <location evidence="2">Cell membrane</location>
        <topology evidence="2">Peripheral membrane protein</topology>
    </subcellularLocation>
    <subcellularLocation>
        <location evidence="1">Membrane</location>
        <topology evidence="1">Multi-pass membrane protein</topology>
    </subcellularLocation>
</comment>
<evidence type="ECO:0000256" key="6">
    <source>
        <dbReference type="ARBA" id="ARBA00022519"/>
    </source>
</evidence>
<dbReference type="InterPro" id="IPR000515">
    <property type="entry name" value="MetI-like"/>
</dbReference>
<sequence>MRERLDLTPGRIALLAVLAALLALVVAGPPLWSGAADEIDTAAMRAGASAAHPFGTDQLGRDLLARVLVATRLSLLLALATAALGFALGVAVGLLPALLGPRLRSVVATTINLFVAIPGLLLALLVATIVGIGAKGAVIALGVALAPQAARLTQTLAASVGGAEYVAASRVVGVRWPRLLGRHILPNIAAPLVLQFAMATSQALLALSALSFLGLGVQSPDYDWGALLSVGLDRMYVTPMAALGPGLAIVLAGVAINAGGDVLAAAIATDAPQRARRRRRAAGLAPSATLAAPVAEALADEAAPAAAASAAAAPAAAAPAADAAPGDVPAAPAVDPAPAPPAPAGPPAALRVERLSVSLPAAEGAVTPVREVSLTVGHGERVGIVGESGSGKSLTALAAAALLEPPFAVETAAHEIAGEPLFARAGTGRRRLLGRSLAVVFQDPLSALNPALRLRRQLTEAAIEHRDLDAGEATEAAIERLRELRLTRPEQRLGQHPHELSGGMRQRAVIAMGMTVRPGLIVADEPTTALDVAVEREVLAALRRANDEDGTAILLISHDIGVIASFCERVLVMYGGRIVEELPAADLRERAVHPYTRALLAAVPDMETDRDRPLPTIPGRPPTAAELPASCAFAARCAFASERCRAQQPPLVALDGAPGRRVACWHPAPDAAAPAPAAAAGDEREEERR</sequence>
<feature type="compositionally biased region" description="Low complexity" evidence="14">
    <location>
        <begin position="667"/>
        <end position="680"/>
    </location>
</feature>
<name>A0A840IME1_9ACTN</name>
<feature type="transmembrane region" description="Helical" evidence="13">
    <location>
        <begin position="73"/>
        <end position="99"/>
    </location>
</feature>
<keyword evidence="10" id="KW-1278">Translocase</keyword>
<dbReference type="Gene3D" id="1.10.3720.10">
    <property type="entry name" value="MetI-like"/>
    <property type="match status" value="1"/>
</dbReference>
<feature type="region of interest" description="Disordered" evidence="14">
    <location>
        <begin position="322"/>
        <end position="347"/>
    </location>
</feature>
<evidence type="ECO:0000256" key="8">
    <source>
        <dbReference type="ARBA" id="ARBA00022741"/>
    </source>
</evidence>
<keyword evidence="6" id="KW-0997">Cell inner membrane</keyword>
<keyword evidence="11 13" id="KW-1133">Transmembrane helix</keyword>
<feature type="domain" description="ABC transmembrane type-1" evidence="16">
    <location>
        <begin position="71"/>
        <end position="260"/>
    </location>
</feature>
<feature type="compositionally biased region" description="Low complexity" evidence="14">
    <location>
        <begin position="322"/>
        <end position="334"/>
    </location>
</feature>
<dbReference type="Proteomes" id="UP000585272">
    <property type="component" value="Unassembled WGS sequence"/>
</dbReference>
<keyword evidence="12 13" id="KW-0472">Membrane</keyword>
<dbReference type="GO" id="GO:0055085">
    <property type="term" value="P:transmembrane transport"/>
    <property type="evidence" value="ECO:0007669"/>
    <property type="project" value="InterPro"/>
</dbReference>
<evidence type="ECO:0000256" key="14">
    <source>
        <dbReference type="SAM" id="MobiDB-lite"/>
    </source>
</evidence>
<dbReference type="InterPro" id="IPR017871">
    <property type="entry name" value="ABC_transporter-like_CS"/>
</dbReference>
<evidence type="ECO:0000256" key="3">
    <source>
        <dbReference type="ARBA" id="ARBA00005417"/>
    </source>
</evidence>
<dbReference type="CDD" id="cd03257">
    <property type="entry name" value="ABC_NikE_OppD_transporters"/>
    <property type="match status" value="1"/>
</dbReference>
<dbReference type="RefSeq" id="WP_183345784.1">
    <property type="nucleotide sequence ID" value="NZ_JACHNU010000011.1"/>
</dbReference>
<comment type="caution">
    <text evidence="17">The sequence shown here is derived from an EMBL/GenBank/DDBJ whole genome shotgun (WGS) entry which is preliminary data.</text>
</comment>
<dbReference type="Pfam" id="PF00528">
    <property type="entry name" value="BPD_transp_1"/>
    <property type="match status" value="1"/>
</dbReference>
<keyword evidence="8" id="KW-0547">Nucleotide-binding</keyword>
<keyword evidence="4 13" id="KW-0813">Transport</keyword>